<keyword evidence="2 3" id="KW-0802">TPR repeat</keyword>
<dbReference type="Pfam" id="PF07719">
    <property type="entry name" value="TPR_2"/>
    <property type="match status" value="1"/>
</dbReference>
<evidence type="ECO:0000256" key="3">
    <source>
        <dbReference type="PROSITE-ProRule" id="PRU00339"/>
    </source>
</evidence>
<dbReference type="PROSITE" id="PS50293">
    <property type="entry name" value="TPR_REGION"/>
    <property type="match status" value="1"/>
</dbReference>
<gene>
    <name evidence="5" type="ORF">RCL2_000437900</name>
    <name evidence="4" type="ORF">RclHR1_03470020</name>
</gene>
<dbReference type="Pfam" id="PF13181">
    <property type="entry name" value="TPR_8"/>
    <property type="match status" value="1"/>
</dbReference>
<dbReference type="PANTHER" id="PTHR44749">
    <property type="entry name" value="SUPPRESSOR OF RPS4-RLD 1"/>
    <property type="match status" value="1"/>
</dbReference>
<accession>A0A2Z6RAB4</accession>
<evidence type="ECO:0000313" key="4">
    <source>
        <dbReference type="EMBL" id="GBB99285.1"/>
    </source>
</evidence>
<proteinExistence type="predicted"/>
<dbReference type="SUPFAM" id="SSF48439">
    <property type="entry name" value="Protein prenylyltransferase"/>
    <property type="match status" value="2"/>
</dbReference>
<dbReference type="Gene3D" id="1.25.40.10">
    <property type="entry name" value="Tetratricopeptide repeat domain"/>
    <property type="match status" value="2"/>
</dbReference>
<reference evidence="5" key="2">
    <citation type="submission" date="2019-10" db="EMBL/GenBank/DDBJ databases">
        <title>Conservation and host-specific expression of non-tandemly repeated heterogenous ribosome RNA gene in arbuscular mycorrhizal fungi.</title>
        <authorList>
            <person name="Maeda T."/>
            <person name="Kobayashi Y."/>
            <person name="Nakagawa T."/>
            <person name="Ezawa T."/>
            <person name="Yamaguchi K."/>
            <person name="Bino T."/>
            <person name="Nishimoto Y."/>
            <person name="Shigenobu S."/>
            <person name="Kawaguchi M."/>
        </authorList>
    </citation>
    <scope>NUCLEOTIDE SEQUENCE</scope>
    <source>
        <strain evidence="5">HR1</strain>
    </source>
</reference>
<dbReference type="InterPro" id="IPR011990">
    <property type="entry name" value="TPR-like_helical_dom_sf"/>
</dbReference>
<evidence type="ECO:0000256" key="2">
    <source>
        <dbReference type="ARBA" id="ARBA00022803"/>
    </source>
</evidence>
<feature type="repeat" description="TPR" evidence="3">
    <location>
        <begin position="712"/>
        <end position="745"/>
    </location>
</feature>
<dbReference type="Proteomes" id="UP000247702">
    <property type="component" value="Unassembled WGS sequence"/>
</dbReference>
<feature type="repeat" description="TPR" evidence="3">
    <location>
        <begin position="849"/>
        <end position="882"/>
    </location>
</feature>
<dbReference type="Gene3D" id="3.30.40.10">
    <property type="entry name" value="Zinc/RING finger domain, C3HC4 (zinc finger)"/>
    <property type="match status" value="1"/>
</dbReference>
<feature type="repeat" description="TPR" evidence="3">
    <location>
        <begin position="883"/>
        <end position="916"/>
    </location>
</feature>
<dbReference type="GO" id="GO:0045892">
    <property type="term" value="P:negative regulation of DNA-templated transcription"/>
    <property type="evidence" value="ECO:0007669"/>
    <property type="project" value="InterPro"/>
</dbReference>
<organism evidence="4 6">
    <name type="scientific">Rhizophagus clarus</name>
    <dbReference type="NCBI Taxonomy" id="94130"/>
    <lineage>
        <taxon>Eukaryota</taxon>
        <taxon>Fungi</taxon>
        <taxon>Fungi incertae sedis</taxon>
        <taxon>Mucoromycota</taxon>
        <taxon>Glomeromycotina</taxon>
        <taxon>Glomeromycetes</taxon>
        <taxon>Glomerales</taxon>
        <taxon>Glomeraceae</taxon>
        <taxon>Rhizophagus</taxon>
    </lineage>
</organism>
<dbReference type="OrthoDB" id="629492at2759"/>
<dbReference type="PANTHER" id="PTHR44749:SF1">
    <property type="entry name" value="TETRATRICOPEPTIDE-LIKE HELICAL DOMAIN-CONTAINING PROTEIN"/>
    <property type="match status" value="1"/>
</dbReference>
<comment type="caution">
    <text evidence="4">The sequence shown here is derived from an EMBL/GenBank/DDBJ whole genome shotgun (WGS) entry which is preliminary data.</text>
</comment>
<feature type="repeat" description="TPR" evidence="3">
    <location>
        <begin position="678"/>
        <end position="711"/>
    </location>
</feature>
<sequence>MDDENDSIVKVPNCIGKFHHKKEKISKQMRSQHRQLLEKVRIIPYQKIVRKNVYDLIEDLNNSSNSSSLKILKCMVEDPSVRLSENEIYDLLEELTFIQEPYEHTRDNLLEFETRIITISSVLDYVIFNIEMFNLGAGFYEIISNQLEDCVLSFRSYSSNVSWATSLNHYVPKEETIHKYNLELLLEYIFSILKILRDNELQFRKVNLHVDHFLKVLVNSIEYSGKKSPSFPSLKQSWENLRNTCDFGDSISPFFTDYYLLKKIKSTIQNWSYEGDKKMISKFGKWFLMEFMWMHADNLWIEEMKYNRKKSSNDEILTQYQLKNIIFLYGILNIIENFIIESENLPILALAYYFAKEFLTKTKSAPIQIISTVILLKLYFKVGNTFKIIDQDFDRYFQDLNNEDIEAATRFKSFLSDIKPKLYQEFTSNYNNTIFNNLQGTILLPQTQIHMSRIKYDELSNKSLIEMIADEMTCSVTLEPSESLCILGCDHTISHESFLNLSIMTKYRCPQCRQNIKDNECIFLPLNNIYSYFYIHFVTTELVGTPPILAIKATRSHYFSNPLLSFGSLPTSTCLDPYYIQSESLPNQRSNTHNELPKIRWPLKVSKKLHPAHNEAIKALNNKKYEETVLWLTCLLQQYPNSFSTRCDRAFINSFLLNKPYLALGDLNIALSLKTKSAHAWNLRAETFRRIGYYDDALQDLNRALQLAPNNAISYGIRGALFYKMKRFNESLEDLKYSLQQLPNNGFCLGFLGAALIKLGLNDDALSKFNKALEINPDDIFILNKRAKLYHSLCLDNSGLIDINKTLSVNPFNHRALLIRGEIHAALLDCDSESLSDINKSLEMVPNNVNALKTRARFYHEMNRNEEALSDLNKALNLTSNDILIFELRGEIYRSMCCFDKAIDDFNQMLKLDPYNIFALSYRGATKYDQELYEEALNDLNKALELRQENNLFLLKIRAKICIALERYHEALMDQNKIIENEPNNNAILLERREVYRKLGLYDKTHSNSTNRSRITLKPTYSY</sequence>
<keyword evidence="1" id="KW-0677">Repeat</keyword>
<evidence type="ECO:0000256" key="1">
    <source>
        <dbReference type="ARBA" id="ARBA00022737"/>
    </source>
</evidence>
<dbReference type="Proteomes" id="UP000615446">
    <property type="component" value="Unassembled WGS sequence"/>
</dbReference>
<evidence type="ECO:0000313" key="5">
    <source>
        <dbReference type="EMBL" id="GES76990.1"/>
    </source>
</evidence>
<keyword evidence="6" id="KW-1185">Reference proteome</keyword>
<dbReference type="SMART" id="SM00028">
    <property type="entry name" value="TPR"/>
    <property type="match status" value="9"/>
</dbReference>
<dbReference type="PROSITE" id="PS50005">
    <property type="entry name" value="TPR"/>
    <property type="match status" value="6"/>
</dbReference>
<dbReference type="InterPro" id="IPR019734">
    <property type="entry name" value="TPR_rpt"/>
</dbReference>
<reference evidence="4 6" key="1">
    <citation type="submission" date="2017-11" db="EMBL/GenBank/DDBJ databases">
        <title>The genome of Rhizophagus clarus HR1 reveals common genetic basis of auxotrophy among arbuscular mycorrhizal fungi.</title>
        <authorList>
            <person name="Kobayashi Y."/>
        </authorList>
    </citation>
    <scope>NUCLEOTIDE SEQUENCE [LARGE SCALE GENOMIC DNA]</scope>
    <source>
        <strain evidence="4 6">HR1</strain>
    </source>
</reference>
<dbReference type="EMBL" id="BEXD01002746">
    <property type="protein sequence ID" value="GBB99285.1"/>
    <property type="molecule type" value="Genomic_DNA"/>
</dbReference>
<dbReference type="InterPro" id="IPR013105">
    <property type="entry name" value="TPR_2"/>
</dbReference>
<dbReference type="InterPro" id="IPR044650">
    <property type="entry name" value="SRFR1-like"/>
</dbReference>
<feature type="repeat" description="TPR" evidence="3">
    <location>
        <begin position="746"/>
        <end position="779"/>
    </location>
</feature>
<protein>
    <submittedName>
        <fullName evidence="5">Tetratricopeptide repeat protein</fullName>
    </submittedName>
</protein>
<dbReference type="STRING" id="94130.A0A2Z6RAB4"/>
<dbReference type="EMBL" id="BLAL01000027">
    <property type="protein sequence ID" value="GES76990.1"/>
    <property type="molecule type" value="Genomic_DNA"/>
</dbReference>
<feature type="repeat" description="TPR" evidence="3">
    <location>
        <begin position="917"/>
        <end position="950"/>
    </location>
</feature>
<evidence type="ECO:0000313" key="6">
    <source>
        <dbReference type="Proteomes" id="UP000247702"/>
    </source>
</evidence>
<dbReference type="SUPFAM" id="SSF57850">
    <property type="entry name" value="RING/U-box"/>
    <property type="match status" value="1"/>
</dbReference>
<dbReference type="InterPro" id="IPR013083">
    <property type="entry name" value="Znf_RING/FYVE/PHD"/>
</dbReference>
<name>A0A2Z6RAB4_9GLOM</name>
<dbReference type="AlphaFoldDB" id="A0A2Z6RAB4"/>